<gene>
    <name evidence="1" type="ORF">HPB50_019732</name>
</gene>
<evidence type="ECO:0000313" key="2">
    <source>
        <dbReference type="Proteomes" id="UP000821845"/>
    </source>
</evidence>
<name>A0ACB7TRP2_HYAAI</name>
<protein>
    <submittedName>
        <fullName evidence="1">Uncharacterized protein</fullName>
    </submittedName>
</protein>
<proteinExistence type="predicted"/>
<reference evidence="1" key="1">
    <citation type="submission" date="2020-05" db="EMBL/GenBank/DDBJ databases">
        <title>Large-scale comparative analyses of tick genomes elucidate their genetic diversity and vector capacities.</title>
        <authorList>
            <person name="Jia N."/>
            <person name="Wang J."/>
            <person name="Shi W."/>
            <person name="Du L."/>
            <person name="Sun Y."/>
            <person name="Zhan W."/>
            <person name="Jiang J."/>
            <person name="Wang Q."/>
            <person name="Zhang B."/>
            <person name="Ji P."/>
            <person name="Sakyi L.B."/>
            <person name="Cui X."/>
            <person name="Yuan T."/>
            <person name="Jiang B."/>
            <person name="Yang W."/>
            <person name="Lam T.T.-Y."/>
            <person name="Chang Q."/>
            <person name="Ding S."/>
            <person name="Wang X."/>
            <person name="Zhu J."/>
            <person name="Ruan X."/>
            <person name="Zhao L."/>
            <person name="Wei J."/>
            <person name="Que T."/>
            <person name="Du C."/>
            <person name="Cheng J."/>
            <person name="Dai P."/>
            <person name="Han X."/>
            <person name="Huang E."/>
            <person name="Gao Y."/>
            <person name="Liu J."/>
            <person name="Shao H."/>
            <person name="Ye R."/>
            <person name="Li L."/>
            <person name="Wei W."/>
            <person name="Wang X."/>
            <person name="Wang C."/>
            <person name="Yang T."/>
            <person name="Huo Q."/>
            <person name="Li W."/>
            <person name="Guo W."/>
            <person name="Chen H."/>
            <person name="Zhou L."/>
            <person name="Ni X."/>
            <person name="Tian J."/>
            <person name="Zhou Y."/>
            <person name="Sheng Y."/>
            <person name="Liu T."/>
            <person name="Pan Y."/>
            <person name="Xia L."/>
            <person name="Li J."/>
            <person name="Zhao F."/>
            <person name="Cao W."/>
        </authorList>
    </citation>
    <scope>NUCLEOTIDE SEQUENCE</scope>
    <source>
        <strain evidence="1">Hyas-2018</strain>
    </source>
</reference>
<keyword evidence="2" id="KW-1185">Reference proteome</keyword>
<comment type="caution">
    <text evidence="1">The sequence shown here is derived from an EMBL/GenBank/DDBJ whole genome shotgun (WGS) entry which is preliminary data.</text>
</comment>
<accession>A0ACB7TRP2</accession>
<evidence type="ECO:0000313" key="1">
    <source>
        <dbReference type="EMBL" id="KAH6947544.1"/>
    </source>
</evidence>
<dbReference type="Proteomes" id="UP000821845">
    <property type="component" value="Chromosome 1"/>
</dbReference>
<organism evidence="1 2">
    <name type="scientific">Hyalomma asiaticum</name>
    <name type="common">Tick</name>
    <dbReference type="NCBI Taxonomy" id="266040"/>
    <lineage>
        <taxon>Eukaryota</taxon>
        <taxon>Metazoa</taxon>
        <taxon>Ecdysozoa</taxon>
        <taxon>Arthropoda</taxon>
        <taxon>Chelicerata</taxon>
        <taxon>Arachnida</taxon>
        <taxon>Acari</taxon>
        <taxon>Parasitiformes</taxon>
        <taxon>Ixodida</taxon>
        <taxon>Ixodoidea</taxon>
        <taxon>Ixodidae</taxon>
        <taxon>Hyalomminae</taxon>
        <taxon>Hyalomma</taxon>
    </lineage>
</organism>
<dbReference type="EMBL" id="CM023481">
    <property type="protein sequence ID" value="KAH6947544.1"/>
    <property type="molecule type" value="Genomic_DNA"/>
</dbReference>
<sequence>MVFHARTVHSNSIYQVITDPDPPSPIMEDDEHKRPTHYTSGTNDRPPSLALLRGSDAAAKSGNTISPGLVGARVPDDETPPARRPRPVRVVSTAEREPRGWAHVLRDPILGAGARRIGNTSVRFLAPQPTTCLWTLMRSYCGHVGGRPIVCAAQSAAQLRRRDPVAETLALDQTSQNLPPTRVYGLRTRSEPRLPLDQVTEHGGVAIASPRSVTKQA</sequence>